<dbReference type="InterPro" id="IPR029071">
    <property type="entry name" value="Ubiquitin-like_domsf"/>
</dbReference>
<feature type="compositionally biased region" description="Low complexity" evidence="2">
    <location>
        <begin position="348"/>
        <end position="366"/>
    </location>
</feature>
<evidence type="ECO:0000313" key="5">
    <source>
        <dbReference type="EMBL" id="CDS13195.1"/>
    </source>
</evidence>
<dbReference type="GO" id="GO:0031593">
    <property type="term" value="F:polyubiquitin modification-dependent protein binding"/>
    <property type="evidence" value="ECO:0007669"/>
    <property type="project" value="TreeGrafter"/>
</dbReference>
<dbReference type="CDD" id="cd14399">
    <property type="entry name" value="UBA_PLICs"/>
    <property type="match status" value="1"/>
</dbReference>
<dbReference type="Gene3D" id="1.10.260.100">
    <property type="match status" value="1"/>
</dbReference>
<dbReference type="InterPro" id="IPR000626">
    <property type="entry name" value="Ubiquitin-like_dom"/>
</dbReference>
<dbReference type="SUPFAM" id="SSF46934">
    <property type="entry name" value="UBA-like"/>
    <property type="match status" value="1"/>
</dbReference>
<organism evidence="5">
    <name type="scientific">Lichtheimia ramosa</name>
    <dbReference type="NCBI Taxonomy" id="688394"/>
    <lineage>
        <taxon>Eukaryota</taxon>
        <taxon>Fungi</taxon>
        <taxon>Fungi incertae sedis</taxon>
        <taxon>Mucoromycota</taxon>
        <taxon>Mucoromycotina</taxon>
        <taxon>Mucoromycetes</taxon>
        <taxon>Mucorales</taxon>
        <taxon>Lichtheimiaceae</taxon>
        <taxon>Lichtheimia</taxon>
    </lineage>
</organism>
<dbReference type="Pfam" id="PF00240">
    <property type="entry name" value="ubiquitin"/>
    <property type="match status" value="1"/>
</dbReference>
<gene>
    <name evidence="5" type="ORF">LRAMOSA05373</name>
</gene>
<protein>
    <recommendedName>
        <fullName evidence="1">Ubiquilin</fullName>
    </recommendedName>
</protein>
<dbReference type="PANTHER" id="PTHR10677:SF3">
    <property type="entry name" value="FI07626P-RELATED"/>
    <property type="match status" value="1"/>
</dbReference>
<dbReference type="Gene3D" id="1.10.8.10">
    <property type="entry name" value="DNA helicase RuvA subunit, C-terminal domain"/>
    <property type="match status" value="1"/>
</dbReference>
<dbReference type="GO" id="GO:0005829">
    <property type="term" value="C:cytosol"/>
    <property type="evidence" value="ECO:0007669"/>
    <property type="project" value="TreeGrafter"/>
</dbReference>
<feature type="compositionally biased region" description="Polar residues" evidence="2">
    <location>
        <begin position="421"/>
        <end position="430"/>
    </location>
</feature>
<dbReference type="FunFam" id="1.10.260.100:FF:000001">
    <property type="entry name" value="Ubiquilin 1"/>
    <property type="match status" value="1"/>
</dbReference>
<dbReference type="Pfam" id="PF00627">
    <property type="entry name" value="UBA"/>
    <property type="match status" value="1"/>
</dbReference>
<evidence type="ECO:0000259" key="3">
    <source>
        <dbReference type="PROSITE" id="PS50030"/>
    </source>
</evidence>
<dbReference type="InterPro" id="IPR015940">
    <property type="entry name" value="UBA"/>
</dbReference>
<dbReference type="SUPFAM" id="SSF54236">
    <property type="entry name" value="Ubiquitin-like"/>
    <property type="match status" value="1"/>
</dbReference>
<dbReference type="SMART" id="SM00727">
    <property type="entry name" value="STI1"/>
    <property type="match status" value="2"/>
</dbReference>
<reference evidence="5" key="1">
    <citation type="journal article" date="2014" name="Genome Announc.">
        <title>De novo whole-genome sequence and genome annotation of Lichtheimia ramosa.</title>
        <authorList>
            <person name="Linde J."/>
            <person name="Schwartze V."/>
            <person name="Binder U."/>
            <person name="Lass-Florl C."/>
            <person name="Voigt K."/>
            <person name="Horn F."/>
        </authorList>
    </citation>
    <scope>NUCLEOTIDE SEQUENCE</scope>
    <source>
        <strain evidence="5">JMRC FSU:6197</strain>
    </source>
</reference>
<dbReference type="Gene3D" id="3.10.20.90">
    <property type="entry name" value="Phosphatidylinositol 3-kinase Catalytic Subunit, Chain A, domain 1"/>
    <property type="match status" value="1"/>
</dbReference>
<dbReference type="PROSITE" id="PS50030">
    <property type="entry name" value="UBA"/>
    <property type="match status" value="1"/>
</dbReference>
<feature type="region of interest" description="Disordered" evidence="2">
    <location>
        <begin position="410"/>
        <end position="435"/>
    </location>
</feature>
<dbReference type="FunFam" id="1.10.8.10:FF:000079">
    <property type="entry name" value="Ubiquitin family protein"/>
    <property type="match status" value="1"/>
</dbReference>
<dbReference type="Pfam" id="PF23195">
    <property type="entry name" value="UBQLN1"/>
    <property type="match status" value="1"/>
</dbReference>
<evidence type="ECO:0000256" key="1">
    <source>
        <dbReference type="ARBA" id="ARBA00071717"/>
    </source>
</evidence>
<feature type="compositionally biased region" description="Polar residues" evidence="2">
    <location>
        <begin position="306"/>
        <end position="316"/>
    </location>
</feature>
<accession>A0A077X0T2</accession>
<feature type="region of interest" description="Disordered" evidence="2">
    <location>
        <begin position="295"/>
        <end position="366"/>
    </location>
</feature>
<dbReference type="EMBL" id="LK023379">
    <property type="protein sequence ID" value="CDS13195.1"/>
    <property type="molecule type" value="Genomic_DNA"/>
</dbReference>
<dbReference type="InterPro" id="IPR015496">
    <property type="entry name" value="Ubiquilin"/>
</dbReference>
<evidence type="ECO:0000259" key="4">
    <source>
        <dbReference type="PROSITE" id="PS50053"/>
    </source>
</evidence>
<feature type="domain" description="UBA" evidence="3">
    <location>
        <begin position="432"/>
        <end position="477"/>
    </location>
</feature>
<feature type="compositionally biased region" description="Low complexity" evidence="2">
    <location>
        <begin position="79"/>
        <end position="136"/>
    </location>
</feature>
<dbReference type="GO" id="GO:0006511">
    <property type="term" value="P:ubiquitin-dependent protein catabolic process"/>
    <property type="evidence" value="ECO:0007669"/>
    <property type="project" value="TreeGrafter"/>
</dbReference>
<dbReference type="SMART" id="SM00213">
    <property type="entry name" value="UBQ"/>
    <property type="match status" value="1"/>
</dbReference>
<feature type="domain" description="Ubiquitin-like" evidence="4">
    <location>
        <begin position="6"/>
        <end position="83"/>
    </location>
</feature>
<dbReference type="PANTHER" id="PTHR10677">
    <property type="entry name" value="UBIQUILIN"/>
    <property type="match status" value="1"/>
</dbReference>
<dbReference type="SMART" id="SM00165">
    <property type="entry name" value="UBA"/>
    <property type="match status" value="1"/>
</dbReference>
<evidence type="ECO:0000256" key="2">
    <source>
        <dbReference type="SAM" id="MobiDB-lite"/>
    </source>
</evidence>
<dbReference type="InterPro" id="IPR006636">
    <property type="entry name" value="STI1_HS-bd"/>
</dbReference>
<feature type="region of interest" description="Disordered" evidence="2">
    <location>
        <begin position="78"/>
        <end position="139"/>
    </location>
</feature>
<dbReference type="PROSITE" id="PS50053">
    <property type="entry name" value="UBIQUITIN_2"/>
    <property type="match status" value="1"/>
</dbReference>
<dbReference type="OrthoDB" id="267397at2759"/>
<dbReference type="InterPro" id="IPR009060">
    <property type="entry name" value="UBA-like_sf"/>
</dbReference>
<name>A0A077X0T2_9FUNG</name>
<sequence length="477" mass="52224">MMGNPITVQIRPSNGQVFQVEFDPETTTVKQLKEIIAEKRNGVNADSLKLVYSGRILKDDDLCSTCKIEQGHTIHMVVSNTKSSTSSSSSPTPPRSTSSTTSPTISNNNNNNNNTTTTTTSSTTNNNNQTNNNPLFGFGGFPGLDGSNDLFGRGGAGSMMDPEYMQQMMDSPMMQSLLNNTDFVRSIIMSNPQMRTLIEENPEIGHVINDPAFLRQSIEMMRNPELMRQMQRSNDRAISNIEALPGGFNHLRQMYNTFRDPMESVSQTDNQASEEANQRLAQQLNVTSIPENQLNTQALPNPWAPRTSQSDQASSTPAGGGNMPSNMGMNPFAGMPMLPPFMAPQQPSSTDQGSQNSNNNNNTTQQQLPFWADPSFIQASMRFQQAMMDSQRQQGGGNQQQQQQPASMFSAFPGLFGDMGTSATGAGNTPTEPPETRFRAQLEQLEEMGFSERQANVRALLATGGNVEAAIEYLLSN</sequence>
<proteinExistence type="predicted"/>
<dbReference type="AlphaFoldDB" id="A0A077X0T2"/>